<dbReference type="Gene3D" id="2.160.20.10">
    <property type="entry name" value="Single-stranded right-handed beta-helix, Pectin lyase-like"/>
    <property type="match status" value="1"/>
</dbReference>
<protein>
    <submittedName>
        <fullName evidence="1">Uncharacterized protein</fullName>
    </submittedName>
</protein>
<dbReference type="EMBL" id="BART01016158">
    <property type="protein sequence ID" value="GAG78228.1"/>
    <property type="molecule type" value="Genomic_DNA"/>
</dbReference>
<comment type="caution">
    <text evidence="1">The sequence shown here is derived from an EMBL/GenBank/DDBJ whole genome shotgun (WGS) entry which is preliminary data.</text>
</comment>
<feature type="non-terminal residue" evidence="1">
    <location>
        <position position="130"/>
    </location>
</feature>
<dbReference type="AlphaFoldDB" id="X1B1T2"/>
<gene>
    <name evidence="1" type="ORF">S01H4_31164</name>
</gene>
<reference evidence="1" key="1">
    <citation type="journal article" date="2014" name="Front. Microbiol.">
        <title>High frequency of phylogenetically diverse reductive dehalogenase-homologous genes in deep subseafloor sedimentary metagenomes.</title>
        <authorList>
            <person name="Kawai M."/>
            <person name="Futagami T."/>
            <person name="Toyoda A."/>
            <person name="Takaki Y."/>
            <person name="Nishi S."/>
            <person name="Hori S."/>
            <person name="Arai W."/>
            <person name="Tsubouchi T."/>
            <person name="Morono Y."/>
            <person name="Uchiyama I."/>
            <person name="Ito T."/>
            <person name="Fujiyama A."/>
            <person name="Inagaki F."/>
            <person name="Takami H."/>
        </authorList>
    </citation>
    <scope>NUCLEOTIDE SEQUENCE</scope>
    <source>
        <strain evidence="1">Expedition CK06-06</strain>
    </source>
</reference>
<proteinExistence type="predicted"/>
<sequence length="130" mass="14086">MSGISLDKKGLVVAVILLFIGVSVVPSTGTVIEKKSTPIFYDGNILYVGGDGSGNYTRIQDAVDDASDGDTVYVYNGTYYENVVVYKTIDLIGENRDTTVIDGMHIDDPLRIDTSFIDVCGFTITNSSRE</sequence>
<name>X1B1T2_9ZZZZ</name>
<dbReference type="SUPFAM" id="SSF51126">
    <property type="entry name" value="Pectin lyase-like"/>
    <property type="match status" value="1"/>
</dbReference>
<dbReference type="InterPro" id="IPR011050">
    <property type="entry name" value="Pectin_lyase_fold/virulence"/>
</dbReference>
<accession>X1B1T2</accession>
<evidence type="ECO:0000313" key="1">
    <source>
        <dbReference type="EMBL" id="GAG78228.1"/>
    </source>
</evidence>
<organism evidence="1">
    <name type="scientific">marine sediment metagenome</name>
    <dbReference type="NCBI Taxonomy" id="412755"/>
    <lineage>
        <taxon>unclassified sequences</taxon>
        <taxon>metagenomes</taxon>
        <taxon>ecological metagenomes</taxon>
    </lineage>
</organism>
<dbReference type="InterPro" id="IPR012334">
    <property type="entry name" value="Pectin_lyas_fold"/>
</dbReference>